<gene>
    <name evidence="4" type="ORF">FEM48_Zijuj10G0042400</name>
</gene>
<dbReference type="AlphaFoldDB" id="A0A978UL85"/>
<evidence type="ECO:0000256" key="2">
    <source>
        <dbReference type="ARBA" id="ARBA00022679"/>
    </source>
</evidence>
<dbReference type="Gene3D" id="3.30.559.10">
    <property type="entry name" value="Chloramphenicol acetyltransferase-like domain"/>
    <property type="match status" value="1"/>
</dbReference>
<evidence type="ECO:0000313" key="4">
    <source>
        <dbReference type="EMBL" id="KAH7515587.1"/>
    </source>
</evidence>
<sequence>MLRLVNLYPRFEPPLAKNSFGNLYQIVVIGLTYLSFREECYGLVREVREEMRKIDNEHVKKLQQYGDEHLDFMKEGSRKFMKDELMTFSFTSLCRFPVYEADFRWGKPIWVGSPALTFKNLVVFMDTKMGDGIEAYISLKEEDMANLKMTKSSSHLFLH</sequence>
<proteinExistence type="inferred from homology"/>
<dbReference type="GO" id="GO:0016746">
    <property type="term" value="F:acyltransferase activity"/>
    <property type="evidence" value="ECO:0007669"/>
    <property type="project" value="UniProtKB-KW"/>
</dbReference>
<keyword evidence="2" id="KW-0808">Transferase</keyword>
<comment type="similarity">
    <text evidence="1">Belongs to the plant acyltransferase family.</text>
</comment>
<name>A0A978UL85_ZIZJJ</name>
<dbReference type="Pfam" id="PF02458">
    <property type="entry name" value="Transferase"/>
    <property type="match status" value="1"/>
</dbReference>
<dbReference type="Proteomes" id="UP000813462">
    <property type="component" value="Unassembled WGS sequence"/>
</dbReference>
<evidence type="ECO:0000256" key="3">
    <source>
        <dbReference type="ARBA" id="ARBA00023315"/>
    </source>
</evidence>
<evidence type="ECO:0000256" key="1">
    <source>
        <dbReference type="ARBA" id="ARBA00009861"/>
    </source>
</evidence>
<dbReference type="PANTHER" id="PTHR31623:SF46">
    <property type="entry name" value="VINORINE SYNTHASE-LIKE"/>
    <property type="match status" value="1"/>
</dbReference>
<dbReference type="EMBL" id="JAEACU010000010">
    <property type="protein sequence ID" value="KAH7515587.1"/>
    <property type="molecule type" value="Genomic_DNA"/>
</dbReference>
<accession>A0A978UL85</accession>
<evidence type="ECO:0008006" key="6">
    <source>
        <dbReference type="Google" id="ProtNLM"/>
    </source>
</evidence>
<dbReference type="InterPro" id="IPR023213">
    <property type="entry name" value="CAT-like_dom_sf"/>
</dbReference>
<organism evidence="4 5">
    <name type="scientific">Ziziphus jujuba var. spinosa</name>
    <dbReference type="NCBI Taxonomy" id="714518"/>
    <lineage>
        <taxon>Eukaryota</taxon>
        <taxon>Viridiplantae</taxon>
        <taxon>Streptophyta</taxon>
        <taxon>Embryophyta</taxon>
        <taxon>Tracheophyta</taxon>
        <taxon>Spermatophyta</taxon>
        <taxon>Magnoliopsida</taxon>
        <taxon>eudicotyledons</taxon>
        <taxon>Gunneridae</taxon>
        <taxon>Pentapetalae</taxon>
        <taxon>rosids</taxon>
        <taxon>fabids</taxon>
        <taxon>Rosales</taxon>
        <taxon>Rhamnaceae</taxon>
        <taxon>Paliureae</taxon>
        <taxon>Ziziphus</taxon>
    </lineage>
</organism>
<keyword evidence="3" id="KW-0012">Acyltransferase</keyword>
<evidence type="ECO:0000313" key="5">
    <source>
        <dbReference type="Proteomes" id="UP000813462"/>
    </source>
</evidence>
<reference evidence="4" key="1">
    <citation type="journal article" date="2021" name="Front. Plant Sci.">
        <title>Chromosome-Scale Genome Assembly for Chinese Sour Jujube and Insights Into Its Genome Evolution and Domestication Signature.</title>
        <authorList>
            <person name="Shen L.-Y."/>
            <person name="Luo H."/>
            <person name="Wang X.-L."/>
            <person name="Wang X.-M."/>
            <person name="Qiu X.-J."/>
            <person name="Liu H."/>
            <person name="Zhou S.-S."/>
            <person name="Jia K.-H."/>
            <person name="Nie S."/>
            <person name="Bao Y.-T."/>
            <person name="Zhang R.-G."/>
            <person name="Yun Q.-Z."/>
            <person name="Chai Y.-H."/>
            <person name="Lu J.-Y."/>
            <person name="Li Y."/>
            <person name="Zhao S.-W."/>
            <person name="Mao J.-F."/>
            <person name="Jia S.-G."/>
            <person name="Mao Y.-M."/>
        </authorList>
    </citation>
    <scope>NUCLEOTIDE SEQUENCE</scope>
    <source>
        <strain evidence="4">AT0</strain>
        <tissue evidence="4">Leaf</tissue>
    </source>
</reference>
<dbReference type="PANTHER" id="PTHR31623">
    <property type="entry name" value="F21J9.9"/>
    <property type="match status" value="1"/>
</dbReference>
<protein>
    <recommendedName>
        <fullName evidence="6">Vinorine synthase-like</fullName>
    </recommendedName>
</protein>
<comment type="caution">
    <text evidence="4">The sequence shown here is derived from an EMBL/GenBank/DDBJ whole genome shotgun (WGS) entry which is preliminary data.</text>
</comment>